<proteinExistence type="predicted"/>
<accession>A0AAE3FP46</accession>
<gene>
    <name evidence="2" type="ORF">AArcSt11_01365</name>
</gene>
<dbReference type="RefSeq" id="WP_250593854.1">
    <property type="nucleotide sequence ID" value="NZ_JAKRVY010000001.1"/>
</dbReference>
<keyword evidence="3" id="KW-1185">Reference proteome</keyword>
<feature type="domain" description="Heme NO-binding" evidence="1">
    <location>
        <begin position="2"/>
        <end position="158"/>
    </location>
</feature>
<dbReference type="SUPFAM" id="SSF111126">
    <property type="entry name" value="Ligand-binding domain in the NO signalling and Golgi transport"/>
    <property type="match status" value="1"/>
</dbReference>
<dbReference type="InterPro" id="IPR024096">
    <property type="entry name" value="NO_sig/Golgi_transp_ligand-bd"/>
</dbReference>
<dbReference type="Proteomes" id="UP001202674">
    <property type="component" value="Unassembled WGS sequence"/>
</dbReference>
<evidence type="ECO:0000259" key="1">
    <source>
        <dbReference type="Pfam" id="PF07700"/>
    </source>
</evidence>
<dbReference type="Gene3D" id="3.90.1520.10">
    <property type="entry name" value="H-NOX domain"/>
    <property type="match status" value="1"/>
</dbReference>
<protein>
    <submittedName>
        <fullName evidence="2">Heme NO-binding domain-containing protein</fullName>
    </submittedName>
</protein>
<dbReference type="EMBL" id="JAKRVY010000001">
    <property type="protein sequence ID" value="MCL9812298.1"/>
    <property type="molecule type" value="Genomic_DNA"/>
</dbReference>
<evidence type="ECO:0000313" key="3">
    <source>
        <dbReference type="Proteomes" id="UP001202674"/>
    </source>
</evidence>
<sequence length="177" mass="19421">MHGIVHKAFKEFVESEIDGIDWDSVADEAGLDPKLYLPVTHYPDNEFTGAATALAELGGRTDASIQQSFGRSLVPSLLDTFKAHIRDDWDAREVILALDSIYEQLDSDDGSTTSATVSTRSDGDEIVLTYRSDHELCTVLRGVVLGIADEYGQTAEIAEPVCLREGDEQCELRVTLD</sequence>
<dbReference type="InterPro" id="IPR038158">
    <property type="entry name" value="H-NOX_domain_sf"/>
</dbReference>
<comment type="caution">
    <text evidence="2">The sequence shown here is derived from an EMBL/GenBank/DDBJ whole genome shotgun (WGS) entry which is preliminary data.</text>
</comment>
<evidence type="ECO:0000313" key="2">
    <source>
        <dbReference type="EMBL" id="MCL9812298.1"/>
    </source>
</evidence>
<dbReference type="InterPro" id="IPR011644">
    <property type="entry name" value="Heme_NO-bd"/>
</dbReference>
<organism evidence="2 3">
    <name type="scientific">Natranaeroarchaeum aerophilus</name>
    <dbReference type="NCBI Taxonomy" id="2917711"/>
    <lineage>
        <taxon>Archaea</taxon>
        <taxon>Methanobacteriati</taxon>
        <taxon>Methanobacteriota</taxon>
        <taxon>Stenosarchaea group</taxon>
        <taxon>Halobacteria</taxon>
        <taxon>Halobacteriales</taxon>
        <taxon>Natronoarchaeaceae</taxon>
        <taxon>Natranaeroarchaeum</taxon>
    </lineage>
</organism>
<reference evidence="2 3" key="1">
    <citation type="journal article" date="2022" name="Syst. Appl. Microbiol.">
        <title>Natronocalculus amylovorans gen. nov., sp. nov., and Natranaeroarchaeum aerophilus sp. nov., dominant culturable amylolytic natronoarchaea from hypersaline soda lakes in southwestern Siberia.</title>
        <authorList>
            <person name="Sorokin D.Y."/>
            <person name="Elcheninov A.G."/>
            <person name="Khizhniak T.V."/>
            <person name="Koenen M."/>
            <person name="Bale N.J."/>
            <person name="Damste J.S.S."/>
            <person name="Kublanov I.V."/>
        </authorList>
    </citation>
    <scope>NUCLEOTIDE SEQUENCE [LARGE SCALE GENOMIC DNA]</scope>
    <source>
        <strain evidence="2 3">AArc-St1-1</strain>
    </source>
</reference>
<dbReference type="AlphaFoldDB" id="A0AAE3FP46"/>
<dbReference type="Pfam" id="PF07700">
    <property type="entry name" value="HNOB"/>
    <property type="match status" value="1"/>
</dbReference>
<name>A0AAE3FP46_9EURY</name>
<dbReference type="GO" id="GO:0020037">
    <property type="term" value="F:heme binding"/>
    <property type="evidence" value="ECO:0007669"/>
    <property type="project" value="InterPro"/>
</dbReference>